<reference evidence="1" key="1">
    <citation type="submission" date="2021-04" db="EMBL/GenBank/DDBJ databases">
        <authorList>
            <person name="Tunstrom K."/>
        </authorList>
    </citation>
    <scope>NUCLEOTIDE SEQUENCE</scope>
</reference>
<dbReference type="EMBL" id="CAJQZP010000088">
    <property type="protein sequence ID" value="CAG4937995.1"/>
    <property type="molecule type" value="Genomic_DNA"/>
</dbReference>
<organism evidence="1 2">
    <name type="scientific">Parnassius apollo</name>
    <name type="common">Apollo butterfly</name>
    <name type="synonym">Papilio apollo</name>
    <dbReference type="NCBI Taxonomy" id="110799"/>
    <lineage>
        <taxon>Eukaryota</taxon>
        <taxon>Metazoa</taxon>
        <taxon>Ecdysozoa</taxon>
        <taxon>Arthropoda</taxon>
        <taxon>Hexapoda</taxon>
        <taxon>Insecta</taxon>
        <taxon>Pterygota</taxon>
        <taxon>Neoptera</taxon>
        <taxon>Endopterygota</taxon>
        <taxon>Lepidoptera</taxon>
        <taxon>Glossata</taxon>
        <taxon>Ditrysia</taxon>
        <taxon>Papilionoidea</taxon>
        <taxon>Papilionidae</taxon>
        <taxon>Parnassiinae</taxon>
        <taxon>Parnassini</taxon>
        <taxon>Parnassius</taxon>
        <taxon>Parnassius</taxon>
    </lineage>
</organism>
<protein>
    <submittedName>
        <fullName evidence="1">(apollo) hypothetical protein</fullName>
    </submittedName>
</protein>
<proteinExistence type="predicted"/>
<gene>
    <name evidence="1" type="ORF">PAPOLLO_LOCUS1544</name>
</gene>
<keyword evidence="2" id="KW-1185">Reference proteome</keyword>
<dbReference type="AlphaFoldDB" id="A0A8S3W3D2"/>
<comment type="caution">
    <text evidence="1">The sequence shown here is derived from an EMBL/GenBank/DDBJ whole genome shotgun (WGS) entry which is preliminary data.</text>
</comment>
<name>A0A8S3W3D2_PARAO</name>
<evidence type="ECO:0000313" key="2">
    <source>
        <dbReference type="Proteomes" id="UP000691718"/>
    </source>
</evidence>
<accession>A0A8S3W3D2</accession>
<sequence length="103" mass="11604">MPTRMQSMLKLEIATLFAKFEMKIEDSINITPVISFNSSEASMLQDVEDVEEASMLQGLPELSSSVIDELLHDTQHVQSSEENKTKIYLNCLSLDVAMKKPLK</sequence>
<dbReference type="Proteomes" id="UP000691718">
    <property type="component" value="Unassembled WGS sequence"/>
</dbReference>
<dbReference type="OrthoDB" id="7489343at2759"/>
<evidence type="ECO:0000313" key="1">
    <source>
        <dbReference type="EMBL" id="CAG4937995.1"/>
    </source>
</evidence>